<evidence type="ECO:0000313" key="1">
    <source>
        <dbReference type="EMBL" id="KAK4433976.1"/>
    </source>
</evidence>
<protein>
    <submittedName>
        <fullName evidence="1">Uncharacterized protein</fullName>
    </submittedName>
</protein>
<sequence length="103" mass="11571">MFSKESEVVPISAPGYCGVGRSLSEPWKPHWLPHLALSPTVPNPNPLIIRDQAASGVEKMQKTETVEAFAMRVASAREELRHLKEFDYVVVIKKAIWRVLLSC</sequence>
<proteinExistence type="predicted"/>
<organism evidence="1 2">
    <name type="scientific">Sesamum alatum</name>
    <dbReference type="NCBI Taxonomy" id="300844"/>
    <lineage>
        <taxon>Eukaryota</taxon>
        <taxon>Viridiplantae</taxon>
        <taxon>Streptophyta</taxon>
        <taxon>Embryophyta</taxon>
        <taxon>Tracheophyta</taxon>
        <taxon>Spermatophyta</taxon>
        <taxon>Magnoliopsida</taxon>
        <taxon>eudicotyledons</taxon>
        <taxon>Gunneridae</taxon>
        <taxon>Pentapetalae</taxon>
        <taxon>asterids</taxon>
        <taxon>lamiids</taxon>
        <taxon>Lamiales</taxon>
        <taxon>Pedaliaceae</taxon>
        <taxon>Sesamum</taxon>
    </lineage>
</organism>
<dbReference type="EMBL" id="JACGWO010000002">
    <property type="protein sequence ID" value="KAK4433976.1"/>
    <property type="molecule type" value="Genomic_DNA"/>
</dbReference>
<dbReference type="Proteomes" id="UP001293254">
    <property type="component" value="Unassembled WGS sequence"/>
</dbReference>
<evidence type="ECO:0000313" key="2">
    <source>
        <dbReference type="Proteomes" id="UP001293254"/>
    </source>
</evidence>
<accession>A0AAE1YPF7</accession>
<reference evidence="1" key="1">
    <citation type="submission" date="2020-06" db="EMBL/GenBank/DDBJ databases">
        <authorList>
            <person name="Li T."/>
            <person name="Hu X."/>
            <person name="Zhang T."/>
            <person name="Song X."/>
            <person name="Zhang H."/>
            <person name="Dai N."/>
            <person name="Sheng W."/>
            <person name="Hou X."/>
            <person name="Wei L."/>
        </authorList>
    </citation>
    <scope>NUCLEOTIDE SEQUENCE</scope>
    <source>
        <strain evidence="1">3651</strain>
        <tissue evidence="1">Leaf</tissue>
    </source>
</reference>
<keyword evidence="2" id="KW-1185">Reference proteome</keyword>
<reference evidence="1" key="2">
    <citation type="journal article" date="2024" name="Plant">
        <title>Genomic evolution and insights into agronomic trait innovations of Sesamum species.</title>
        <authorList>
            <person name="Miao H."/>
            <person name="Wang L."/>
            <person name="Qu L."/>
            <person name="Liu H."/>
            <person name="Sun Y."/>
            <person name="Le M."/>
            <person name="Wang Q."/>
            <person name="Wei S."/>
            <person name="Zheng Y."/>
            <person name="Lin W."/>
            <person name="Duan Y."/>
            <person name="Cao H."/>
            <person name="Xiong S."/>
            <person name="Wang X."/>
            <person name="Wei L."/>
            <person name="Li C."/>
            <person name="Ma Q."/>
            <person name="Ju M."/>
            <person name="Zhao R."/>
            <person name="Li G."/>
            <person name="Mu C."/>
            <person name="Tian Q."/>
            <person name="Mei H."/>
            <person name="Zhang T."/>
            <person name="Gao T."/>
            <person name="Zhang H."/>
        </authorList>
    </citation>
    <scope>NUCLEOTIDE SEQUENCE</scope>
    <source>
        <strain evidence="1">3651</strain>
    </source>
</reference>
<comment type="caution">
    <text evidence="1">The sequence shown here is derived from an EMBL/GenBank/DDBJ whole genome shotgun (WGS) entry which is preliminary data.</text>
</comment>
<gene>
    <name evidence="1" type="ORF">Salat_0560300</name>
</gene>
<dbReference type="AlphaFoldDB" id="A0AAE1YPF7"/>
<name>A0AAE1YPF7_9LAMI</name>